<organism evidence="7 8">
    <name type="scientific">Candidatus Lokiarchaeum ossiferum</name>
    <dbReference type="NCBI Taxonomy" id="2951803"/>
    <lineage>
        <taxon>Archaea</taxon>
        <taxon>Promethearchaeati</taxon>
        <taxon>Promethearchaeota</taxon>
        <taxon>Promethearchaeia</taxon>
        <taxon>Promethearchaeales</taxon>
        <taxon>Promethearchaeaceae</taxon>
        <taxon>Candidatus Lokiarchaeum</taxon>
    </lineage>
</organism>
<feature type="transmembrane region" description="Helical" evidence="6">
    <location>
        <begin position="51"/>
        <end position="77"/>
    </location>
</feature>
<evidence type="ECO:0000256" key="6">
    <source>
        <dbReference type="SAM" id="Phobius"/>
    </source>
</evidence>
<keyword evidence="4 6" id="KW-1133">Transmembrane helix</keyword>
<proteinExistence type="predicted"/>
<name>A0ABY6HYF6_9ARCH</name>
<comment type="subcellular location">
    <subcellularLocation>
        <location evidence="1">Membrane</location>
        <topology evidence="1">Multi-pass membrane protein</topology>
    </subcellularLocation>
</comment>
<evidence type="ECO:0000256" key="2">
    <source>
        <dbReference type="ARBA" id="ARBA00022448"/>
    </source>
</evidence>
<dbReference type="SUPFAM" id="SSF103473">
    <property type="entry name" value="MFS general substrate transporter"/>
    <property type="match status" value="1"/>
</dbReference>
<dbReference type="PANTHER" id="PTHR23505">
    <property type="entry name" value="SPINSTER"/>
    <property type="match status" value="1"/>
</dbReference>
<evidence type="ECO:0000313" key="7">
    <source>
        <dbReference type="EMBL" id="UYP47584.1"/>
    </source>
</evidence>
<gene>
    <name evidence="7" type="ORF">NEF87_003869</name>
</gene>
<dbReference type="InterPro" id="IPR011701">
    <property type="entry name" value="MFS"/>
</dbReference>
<keyword evidence="8" id="KW-1185">Reference proteome</keyword>
<sequence length="455" mass="50396">MAKNPKLSRAMSLTIVLFFFILLFSYADQNLLGPFLNPHLQTFFGSIEDALVPKMSIISSVFVFLSGVSMVACAILADKTSRKWICFGGTMIYALFSISTVLIPDGEVGYLLFFITRALNGIGIGAIVPTIFSMVGDTAQPEKRTAAFAYINVAMIMGQLVGMLLGGMMGDIWRIAYLITGTFSLLLAFGLLGIKEPKRGAAETELRGIEGAEYNFSLKKEDFKKIWSNKSNFWLITNFIDCIPSGIAFFLIFKYLEDTRNMDPEMITMVVLIAFIFGIGGALVFGFLGDRLFKKDRRAKVLIALICNAFPILFFIIFLLSDYNLPDGASMGEALSIPAFVLAVGSLILLMFVNQGVGPNWHSTLTDVNLPEHRATMISLASFMDLIGHTVGPLIAGFMTAQFGLQAAMWAAVFFWGLNVVLWLPIFFYIEKDLDNIHSVLEGRAKMMMEKKENE</sequence>
<evidence type="ECO:0000256" key="3">
    <source>
        <dbReference type="ARBA" id="ARBA00022692"/>
    </source>
</evidence>
<feature type="transmembrane region" description="Helical" evidence="6">
    <location>
        <begin position="175"/>
        <end position="194"/>
    </location>
</feature>
<dbReference type="EMBL" id="CP104013">
    <property type="protein sequence ID" value="UYP47584.1"/>
    <property type="molecule type" value="Genomic_DNA"/>
</dbReference>
<evidence type="ECO:0000256" key="4">
    <source>
        <dbReference type="ARBA" id="ARBA00022989"/>
    </source>
</evidence>
<reference evidence="7" key="1">
    <citation type="submission" date="2022-09" db="EMBL/GenBank/DDBJ databases">
        <title>Actin cytoskeleton and complex cell architecture in an #Asgard archaeon.</title>
        <authorList>
            <person name="Ponce Toledo R.I."/>
            <person name="Schleper C."/>
            <person name="Rodrigues Oliveira T."/>
            <person name="Wollweber F."/>
            <person name="Xu J."/>
            <person name="Rittmann S."/>
            <person name="Klingl A."/>
            <person name="Pilhofer M."/>
        </authorList>
    </citation>
    <scope>NUCLEOTIDE SEQUENCE</scope>
    <source>
        <strain evidence="7">B-35</strain>
    </source>
</reference>
<feature type="transmembrane region" description="Helical" evidence="6">
    <location>
        <begin position="84"/>
        <end position="104"/>
    </location>
</feature>
<feature type="transmembrane region" description="Helical" evidence="6">
    <location>
        <begin position="233"/>
        <end position="255"/>
    </location>
</feature>
<keyword evidence="2" id="KW-0813">Transport</keyword>
<dbReference type="Proteomes" id="UP001208689">
    <property type="component" value="Chromosome"/>
</dbReference>
<feature type="transmembrane region" description="Helical" evidence="6">
    <location>
        <begin position="147"/>
        <end position="169"/>
    </location>
</feature>
<feature type="transmembrane region" description="Helical" evidence="6">
    <location>
        <begin position="375"/>
        <end position="401"/>
    </location>
</feature>
<protein>
    <recommendedName>
        <fullName evidence="9">MFS transporter</fullName>
    </recommendedName>
</protein>
<dbReference type="InterPro" id="IPR036259">
    <property type="entry name" value="MFS_trans_sf"/>
</dbReference>
<evidence type="ECO:0000256" key="1">
    <source>
        <dbReference type="ARBA" id="ARBA00004141"/>
    </source>
</evidence>
<feature type="transmembrane region" description="Helical" evidence="6">
    <location>
        <begin position="335"/>
        <end position="354"/>
    </location>
</feature>
<feature type="transmembrane region" description="Helical" evidence="6">
    <location>
        <begin position="407"/>
        <end position="430"/>
    </location>
</feature>
<feature type="transmembrane region" description="Helical" evidence="6">
    <location>
        <begin position="267"/>
        <end position="289"/>
    </location>
</feature>
<dbReference type="PANTHER" id="PTHR23505:SF79">
    <property type="entry name" value="PROTEIN SPINSTER"/>
    <property type="match status" value="1"/>
</dbReference>
<dbReference type="InterPro" id="IPR044770">
    <property type="entry name" value="MFS_spinster-like"/>
</dbReference>
<accession>A0ABY6HYF6</accession>
<feature type="transmembrane region" description="Helical" evidence="6">
    <location>
        <begin position="110"/>
        <end position="135"/>
    </location>
</feature>
<feature type="transmembrane region" description="Helical" evidence="6">
    <location>
        <begin position="301"/>
        <end position="320"/>
    </location>
</feature>
<dbReference type="Pfam" id="PF07690">
    <property type="entry name" value="MFS_1"/>
    <property type="match status" value="1"/>
</dbReference>
<evidence type="ECO:0000256" key="5">
    <source>
        <dbReference type="ARBA" id="ARBA00023136"/>
    </source>
</evidence>
<evidence type="ECO:0008006" key="9">
    <source>
        <dbReference type="Google" id="ProtNLM"/>
    </source>
</evidence>
<keyword evidence="5 6" id="KW-0472">Membrane</keyword>
<keyword evidence="3 6" id="KW-0812">Transmembrane</keyword>
<dbReference type="Gene3D" id="1.20.1250.20">
    <property type="entry name" value="MFS general substrate transporter like domains"/>
    <property type="match status" value="1"/>
</dbReference>
<evidence type="ECO:0000313" key="8">
    <source>
        <dbReference type="Proteomes" id="UP001208689"/>
    </source>
</evidence>